<sequence length="147" mass="15957">MVTGPAPLRKKIIQTRSPQFLRLVTLLAVIALGLTLRGFGYAADLPFTVVKYGGSALWGAMVYLLVALFAARSRPAAIAVAALLIAISVELFRLYHTPWLDAFRLTTAGALLLGRVFSLWNMLAYAIGIAAACAFDPARRTALRPRR</sequence>
<keyword evidence="1" id="KW-0812">Transmembrane</keyword>
<dbReference type="AlphaFoldDB" id="A0A8I2GS43"/>
<keyword evidence="1" id="KW-0472">Membrane</keyword>
<organism evidence="2 3">
    <name type="scientific">Rhizobium leguminosarum bv. viciae</name>
    <dbReference type="NCBI Taxonomy" id="387"/>
    <lineage>
        <taxon>Bacteria</taxon>
        <taxon>Pseudomonadati</taxon>
        <taxon>Pseudomonadota</taxon>
        <taxon>Alphaproteobacteria</taxon>
        <taxon>Hyphomicrobiales</taxon>
        <taxon>Rhizobiaceae</taxon>
        <taxon>Rhizobium/Agrobacterium group</taxon>
        <taxon>Rhizobium</taxon>
    </lineage>
</organism>
<gene>
    <name evidence="2" type="ORF">GFL91_24870</name>
</gene>
<feature type="transmembrane region" description="Helical" evidence="1">
    <location>
        <begin position="76"/>
        <end position="96"/>
    </location>
</feature>
<name>A0A8I2GS43_RHILV</name>
<evidence type="ECO:0000313" key="2">
    <source>
        <dbReference type="EMBL" id="NKM48140.1"/>
    </source>
</evidence>
<dbReference type="InterPro" id="IPR021257">
    <property type="entry name" value="DUF2809"/>
</dbReference>
<keyword evidence="1" id="KW-1133">Transmembrane helix</keyword>
<dbReference type="EMBL" id="WIEZ01000014">
    <property type="protein sequence ID" value="NKM48140.1"/>
    <property type="molecule type" value="Genomic_DNA"/>
</dbReference>
<feature type="transmembrane region" description="Helical" evidence="1">
    <location>
        <begin position="49"/>
        <end position="69"/>
    </location>
</feature>
<feature type="transmembrane region" description="Helical" evidence="1">
    <location>
        <begin position="116"/>
        <end position="138"/>
    </location>
</feature>
<evidence type="ECO:0000313" key="3">
    <source>
        <dbReference type="Proteomes" id="UP000662259"/>
    </source>
</evidence>
<comment type="caution">
    <text evidence="2">The sequence shown here is derived from an EMBL/GenBank/DDBJ whole genome shotgun (WGS) entry which is preliminary data.</text>
</comment>
<accession>A0A8I2GS43</accession>
<dbReference type="Proteomes" id="UP000662259">
    <property type="component" value="Unassembled WGS sequence"/>
</dbReference>
<protein>
    <submittedName>
        <fullName evidence="2">DUF2809 domain-containing protein</fullName>
    </submittedName>
</protein>
<evidence type="ECO:0000256" key="1">
    <source>
        <dbReference type="SAM" id="Phobius"/>
    </source>
</evidence>
<dbReference type="RefSeq" id="WP_131710336.1">
    <property type="nucleotide sequence ID" value="NZ_SJME01000026.1"/>
</dbReference>
<proteinExistence type="predicted"/>
<dbReference type="Pfam" id="PF10990">
    <property type="entry name" value="DUF2809"/>
    <property type="match status" value="1"/>
</dbReference>
<reference evidence="2" key="1">
    <citation type="submission" date="2019-10" db="EMBL/GenBank/DDBJ databases">
        <title>Rhizobium leguminosarum symbiovar viciae collection.</title>
        <authorList>
            <person name="Boivin S."/>
            <person name="Lepetit M."/>
        </authorList>
    </citation>
    <scope>NUCLEOTIDE SEQUENCE</scope>
    <source>
        <strain evidence="2">L143</strain>
    </source>
</reference>
<feature type="transmembrane region" description="Helical" evidence="1">
    <location>
        <begin position="20"/>
        <end position="43"/>
    </location>
</feature>